<dbReference type="InterPro" id="IPR036388">
    <property type="entry name" value="WH-like_DNA-bd_sf"/>
</dbReference>
<dbReference type="Pfam" id="PF07729">
    <property type="entry name" value="FCD"/>
    <property type="match status" value="1"/>
</dbReference>
<gene>
    <name evidence="5" type="ORF">PY32053_03953</name>
</gene>
<dbReference type="Gene3D" id="1.10.10.10">
    <property type="entry name" value="Winged helix-like DNA-binding domain superfamily/Winged helix DNA-binding domain"/>
    <property type="match status" value="1"/>
</dbReference>
<evidence type="ECO:0000256" key="3">
    <source>
        <dbReference type="ARBA" id="ARBA00023163"/>
    </source>
</evidence>
<dbReference type="PROSITE" id="PS50949">
    <property type="entry name" value="HTH_GNTR"/>
    <property type="match status" value="1"/>
</dbReference>
<dbReference type="InterPro" id="IPR011711">
    <property type="entry name" value="GntR_C"/>
</dbReference>
<proteinExistence type="predicted"/>
<accession>A0A386US16</accession>
<dbReference type="SUPFAM" id="SSF46785">
    <property type="entry name" value="Winged helix' DNA-binding domain"/>
    <property type="match status" value="1"/>
</dbReference>
<dbReference type="InterPro" id="IPR000524">
    <property type="entry name" value="Tscrpt_reg_HTH_GntR"/>
</dbReference>
<feature type="domain" description="HTH gntR-type" evidence="4">
    <location>
        <begin position="26"/>
        <end position="93"/>
    </location>
</feature>
<dbReference type="InterPro" id="IPR008920">
    <property type="entry name" value="TF_FadR/GntR_C"/>
</dbReference>
<dbReference type="InterPro" id="IPR036390">
    <property type="entry name" value="WH_DNA-bd_sf"/>
</dbReference>
<dbReference type="GO" id="GO:0003700">
    <property type="term" value="F:DNA-binding transcription factor activity"/>
    <property type="evidence" value="ECO:0007669"/>
    <property type="project" value="InterPro"/>
</dbReference>
<organism evidence="5 6">
    <name type="scientific">Paracoccus yeei</name>
    <dbReference type="NCBI Taxonomy" id="147645"/>
    <lineage>
        <taxon>Bacteria</taxon>
        <taxon>Pseudomonadati</taxon>
        <taxon>Pseudomonadota</taxon>
        <taxon>Alphaproteobacteria</taxon>
        <taxon>Rhodobacterales</taxon>
        <taxon>Paracoccaceae</taxon>
        <taxon>Paracoccus</taxon>
    </lineage>
</organism>
<dbReference type="PANTHER" id="PTHR43537:SF49">
    <property type="entry name" value="TRANSCRIPTIONAL REGULATORY PROTEIN"/>
    <property type="match status" value="1"/>
</dbReference>
<dbReference type="RefSeq" id="WP_233577802.1">
    <property type="nucleotide sequence ID" value="NZ_CP031079.1"/>
</dbReference>
<dbReference type="AlphaFoldDB" id="A0A386US16"/>
<protein>
    <submittedName>
        <fullName evidence="5">GntR family transcriptional regulator</fullName>
    </submittedName>
</protein>
<dbReference type="Gene3D" id="1.20.120.530">
    <property type="entry name" value="GntR ligand-binding domain-like"/>
    <property type="match status" value="1"/>
</dbReference>
<sequence>MDTRQDMSKGKLARLWDGAPAGLRGSGLGDAVFHALRQGLREGLFQPGERLREEEIAEAFSVSRTPVRDALRRLLERRLLEVSGGRGLMVRRLDRSEVFELYQMREILEGTAARLAAENATPAEVALMRDLHGAFEQAREPADHARINKQFHDAISGAVRNRYFHGPLEGLQDALALLGPTTFSVAGRAHPAVAEHRLILDAIAAHDPDAAEAAARDHIRRALATRLKMLSQG</sequence>
<geneLocation type="plasmid" evidence="6">
    <name>pyee1</name>
</geneLocation>
<evidence type="ECO:0000259" key="4">
    <source>
        <dbReference type="PROSITE" id="PS50949"/>
    </source>
</evidence>
<name>A0A386US16_9RHOB</name>
<dbReference type="SMART" id="SM00345">
    <property type="entry name" value="HTH_GNTR"/>
    <property type="match status" value="1"/>
</dbReference>
<reference evidence="6" key="1">
    <citation type="submission" date="2018-07" db="EMBL/GenBank/DDBJ databases">
        <title>Genome Structure of the Opportunistic Pathogen Paracoccus yeei (Alphaproteobacteria) and Identification of Putative Virulence Factors.</title>
        <authorList>
            <person name="Lasek R."/>
            <person name="Szuplewska M."/>
            <person name="Mitura M."/>
            <person name="Decewicz P."/>
            <person name="Chmielowska C."/>
            <person name="Pawlot A."/>
            <person name="Sentkowska D."/>
            <person name="Czarnecki J."/>
            <person name="Bartosik D."/>
        </authorList>
    </citation>
    <scope>NUCLEOTIDE SEQUENCE [LARGE SCALE GENOMIC DNA]</scope>
    <source>
        <strain evidence="6">CCUG 32053</strain>
        <plasmid evidence="6">pyee1</plasmid>
    </source>
</reference>
<dbReference type="PANTHER" id="PTHR43537">
    <property type="entry name" value="TRANSCRIPTIONAL REGULATOR, GNTR FAMILY"/>
    <property type="match status" value="1"/>
</dbReference>
<keyword evidence="3" id="KW-0804">Transcription</keyword>
<evidence type="ECO:0000313" key="5">
    <source>
        <dbReference type="EMBL" id="AYF03493.1"/>
    </source>
</evidence>
<keyword evidence="2" id="KW-0238">DNA-binding</keyword>
<dbReference type="EMBL" id="CP031079">
    <property type="protein sequence ID" value="AYF03493.1"/>
    <property type="molecule type" value="Genomic_DNA"/>
</dbReference>
<dbReference type="Pfam" id="PF00392">
    <property type="entry name" value="GntR"/>
    <property type="match status" value="1"/>
</dbReference>
<evidence type="ECO:0000256" key="2">
    <source>
        <dbReference type="ARBA" id="ARBA00023125"/>
    </source>
</evidence>
<keyword evidence="1" id="KW-0805">Transcription regulation</keyword>
<evidence type="ECO:0000256" key="1">
    <source>
        <dbReference type="ARBA" id="ARBA00023015"/>
    </source>
</evidence>
<dbReference type="Proteomes" id="UP000272010">
    <property type="component" value="Plasmid pYEE1"/>
</dbReference>
<dbReference type="SMART" id="SM00895">
    <property type="entry name" value="FCD"/>
    <property type="match status" value="1"/>
</dbReference>
<dbReference type="SUPFAM" id="SSF48008">
    <property type="entry name" value="GntR ligand-binding domain-like"/>
    <property type="match status" value="1"/>
</dbReference>
<evidence type="ECO:0000313" key="6">
    <source>
        <dbReference type="Proteomes" id="UP000272010"/>
    </source>
</evidence>
<keyword evidence="5" id="KW-0614">Plasmid</keyword>
<dbReference type="GO" id="GO:0003677">
    <property type="term" value="F:DNA binding"/>
    <property type="evidence" value="ECO:0007669"/>
    <property type="project" value="UniProtKB-KW"/>
</dbReference>